<dbReference type="SUPFAM" id="SSF48452">
    <property type="entry name" value="TPR-like"/>
    <property type="match status" value="1"/>
</dbReference>
<dbReference type="RefSeq" id="WP_106395277.1">
    <property type="nucleotide sequence ID" value="NZ_PVNK01000267.1"/>
</dbReference>
<gene>
    <name evidence="1" type="ORF">ENSA5_60900</name>
</gene>
<dbReference type="Proteomes" id="UP000237968">
    <property type="component" value="Unassembled WGS sequence"/>
</dbReference>
<dbReference type="Pfam" id="PF14559">
    <property type="entry name" value="TPR_19"/>
    <property type="match status" value="1"/>
</dbReference>
<name>A0A2S9XDJ8_9BACT</name>
<dbReference type="InterPro" id="IPR011990">
    <property type="entry name" value="TPR-like_helical_dom_sf"/>
</dbReference>
<dbReference type="OrthoDB" id="5513618at2"/>
<evidence type="ECO:0000313" key="2">
    <source>
        <dbReference type="Proteomes" id="UP000237968"/>
    </source>
</evidence>
<accession>A0A2S9XDJ8</accession>
<dbReference type="AlphaFoldDB" id="A0A2S9XDJ8"/>
<organism evidence="1 2">
    <name type="scientific">Enhygromyxa salina</name>
    <dbReference type="NCBI Taxonomy" id="215803"/>
    <lineage>
        <taxon>Bacteria</taxon>
        <taxon>Pseudomonadati</taxon>
        <taxon>Myxococcota</taxon>
        <taxon>Polyangia</taxon>
        <taxon>Nannocystales</taxon>
        <taxon>Nannocystaceae</taxon>
        <taxon>Enhygromyxa</taxon>
    </lineage>
</organism>
<sequence length="217" mass="23734">MGATKTDLWNAGIKAFEDGNHAVLELVCRRLLDREPDNFPVRMLLAHALLKMKRFDDAGELLEGANPSDERTVVLWHRTAGDYYAERGHHQAAEDEYASALALADEQTSDLVLDLVEARISQGHNEAALRAVETFVGRHEDGELDDGELLAFAKARALRNLGRFDEALVAAREACGLGEAIGGFEAGDSLVRELEQRLEWEAALAAADLDGPTLDAE</sequence>
<proteinExistence type="predicted"/>
<protein>
    <recommendedName>
        <fullName evidence="3">Tetratricopeptide repeat protein</fullName>
    </recommendedName>
</protein>
<evidence type="ECO:0008006" key="3">
    <source>
        <dbReference type="Google" id="ProtNLM"/>
    </source>
</evidence>
<comment type="caution">
    <text evidence="1">The sequence shown here is derived from an EMBL/GenBank/DDBJ whole genome shotgun (WGS) entry which is preliminary data.</text>
</comment>
<keyword evidence="2" id="KW-1185">Reference proteome</keyword>
<dbReference type="EMBL" id="PVNK01000267">
    <property type="protein sequence ID" value="PRP90840.1"/>
    <property type="molecule type" value="Genomic_DNA"/>
</dbReference>
<evidence type="ECO:0000313" key="1">
    <source>
        <dbReference type="EMBL" id="PRP90840.1"/>
    </source>
</evidence>
<reference evidence="1 2" key="1">
    <citation type="submission" date="2018-03" db="EMBL/GenBank/DDBJ databases">
        <title>Draft Genome Sequences of the Obligatory Marine Myxobacteria Enhygromyxa salina SWB005.</title>
        <authorList>
            <person name="Poehlein A."/>
            <person name="Moghaddam J.A."/>
            <person name="Harms H."/>
            <person name="Alanjari M."/>
            <person name="Koenig G.M."/>
            <person name="Daniel R."/>
            <person name="Schaeberle T.F."/>
        </authorList>
    </citation>
    <scope>NUCLEOTIDE SEQUENCE [LARGE SCALE GENOMIC DNA]</scope>
    <source>
        <strain evidence="1 2">SWB005</strain>
    </source>
</reference>
<dbReference type="Gene3D" id="1.25.40.10">
    <property type="entry name" value="Tetratricopeptide repeat domain"/>
    <property type="match status" value="1"/>
</dbReference>